<dbReference type="EMBL" id="SRLO01000945">
    <property type="protein sequence ID" value="TNN43782.1"/>
    <property type="molecule type" value="Genomic_DNA"/>
</dbReference>
<dbReference type="AlphaFoldDB" id="A0A4Z2FTR9"/>
<organism evidence="2 3">
    <name type="scientific">Liparis tanakae</name>
    <name type="common">Tanaka's snailfish</name>
    <dbReference type="NCBI Taxonomy" id="230148"/>
    <lineage>
        <taxon>Eukaryota</taxon>
        <taxon>Metazoa</taxon>
        <taxon>Chordata</taxon>
        <taxon>Craniata</taxon>
        <taxon>Vertebrata</taxon>
        <taxon>Euteleostomi</taxon>
        <taxon>Actinopterygii</taxon>
        <taxon>Neopterygii</taxon>
        <taxon>Teleostei</taxon>
        <taxon>Neoteleostei</taxon>
        <taxon>Acanthomorphata</taxon>
        <taxon>Eupercaria</taxon>
        <taxon>Perciformes</taxon>
        <taxon>Cottioidei</taxon>
        <taxon>Cottales</taxon>
        <taxon>Liparidae</taxon>
        <taxon>Liparis</taxon>
    </lineage>
</organism>
<sequence>MRSTSSMMALVRSSKPSSPPPLCSPRNAMCRASSLLLVSTEIQLHKGSHRCWRLIQGNSREMRSKHFLSSELGFTWQAVNEPRSSAGRLASRHANQSHREFSCHRSRRKRGDPQLSKNYGEQTERAKIKLGRTEGNLLYWIGDKRFT</sequence>
<proteinExistence type="predicted"/>
<feature type="region of interest" description="Disordered" evidence="1">
    <location>
        <begin position="1"/>
        <end position="24"/>
    </location>
</feature>
<accession>A0A4Z2FTR9</accession>
<evidence type="ECO:0000313" key="3">
    <source>
        <dbReference type="Proteomes" id="UP000314294"/>
    </source>
</evidence>
<evidence type="ECO:0000313" key="2">
    <source>
        <dbReference type="EMBL" id="TNN43782.1"/>
    </source>
</evidence>
<dbReference type="Proteomes" id="UP000314294">
    <property type="component" value="Unassembled WGS sequence"/>
</dbReference>
<comment type="caution">
    <text evidence="2">The sequence shown here is derived from an EMBL/GenBank/DDBJ whole genome shotgun (WGS) entry which is preliminary data.</text>
</comment>
<name>A0A4Z2FTR9_9TELE</name>
<protein>
    <submittedName>
        <fullName evidence="2">Uncharacterized protein</fullName>
    </submittedName>
</protein>
<gene>
    <name evidence="2" type="ORF">EYF80_046019</name>
</gene>
<keyword evidence="3" id="KW-1185">Reference proteome</keyword>
<evidence type="ECO:0000256" key="1">
    <source>
        <dbReference type="SAM" id="MobiDB-lite"/>
    </source>
</evidence>
<reference evidence="2 3" key="1">
    <citation type="submission" date="2019-03" db="EMBL/GenBank/DDBJ databases">
        <title>First draft genome of Liparis tanakae, snailfish: a comprehensive survey of snailfish specific genes.</title>
        <authorList>
            <person name="Kim W."/>
            <person name="Song I."/>
            <person name="Jeong J.-H."/>
            <person name="Kim D."/>
            <person name="Kim S."/>
            <person name="Ryu S."/>
            <person name="Song J.Y."/>
            <person name="Lee S.K."/>
        </authorList>
    </citation>
    <scope>NUCLEOTIDE SEQUENCE [LARGE SCALE GENOMIC DNA]</scope>
    <source>
        <tissue evidence="2">Muscle</tissue>
    </source>
</reference>
<feature type="region of interest" description="Disordered" evidence="1">
    <location>
        <begin position="85"/>
        <end position="122"/>
    </location>
</feature>